<dbReference type="InterPro" id="IPR053168">
    <property type="entry name" value="Glutamic_endopeptidase"/>
</dbReference>
<dbReference type="GeneID" id="111284471"/>
<dbReference type="OrthoDB" id="1858978at2759"/>
<dbReference type="Pfam" id="PF03080">
    <property type="entry name" value="Neprosin"/>
    <property type="match status" value="1"/>
</dbReference>
<dbReference type="KEGG" id="dzi:111284471"/>
<dbReference type="Gene3D" id="3.90.1320.10">
    <property type="entry name" value="Outer-capsid protein sigma 3, large lobe"/>
    <property type="match status" value="1"/>
</dbReference>
<dbReference type="Proteomes" id="UP000515121">
    <property type="component" value="Unplaced"/>
</dbReference>
<feature type="region of interest" description="Disordered" evidence="1">
    <location>
        <begin position="138"/>
        <end position="169"/>
    </location>
</feature>
<evidence type="ECO:0000313" key="4">
    <source>
        <dbReference type="RefSeq" id="XP_022728859.1"/>
    </source>
</evidence>
<evidence type="ECO:0000313" key="3">
    <source>
        <dbReference type="Proteomes" id="UP000515121"/>
    </source>
</evidence>
<dbReference type="RefSeq" id="XP_022728859.1">
    <property type="nucleotide sequence ID" value="XM_022873124.1"/>
</dbReference>
<dbReference type="AlphaFoldDB" id="A0A6P5XKF2"/>
<dbReference type="PANTHER" id="PTHR31589">
    <property type="entry name" value="PROTEIN, PUTATIVE (DUF239)-RELATED-RELATED"/>
    <property type="match status" value="1"/>
</dbReference>
<gene>
    <name evidence="4" type="primary">LOC111284471</name>
</gene>
<dbReference type="Pfam" id="PF14365">
    <property type="entry name" value="Neprosin_AP"/>
    <property type="match status" value="1"/>
</dbReference>
<feature type="domain" description="Neprosin PEP catalytic" evidence="2">
    <location>
        <begin position="182"/>
        <end position="325"/>
    </location>
</feature>
<dbReference type="PANTHER" id="PTHR31589:SF111">
    <property type="entry name" value="NEPROSIN DOMAIN-CONTAINING PROTEIN"/>
    <property type="match status" value="1"/>
</dbReference>
<proteinExistence type="predicted"/>
<evidence type="ECO:0000259" key="2">
    <source>
        <dbReference type="PROSITE" id="PS52045"/>
    </source>
</evidence>
<dbReference type="InterPro" id="IPR004314">
    <property type="entry name" value="Neprosin"/>
</dbReference>
<protein>
    <submittedName>
        <fullName evidence="4">Uncharacterized protein LOC111284471</fullName>
    </submittedName>
</protein>
<reference evidence="4" key="1">
    <citation type="submission" date="2025-08" db="UniProtKB">
        <authorList>
            <consortium name="RefSeq"/>
        </authorList>
    </citation>
    <scope>IDENTIFICATION</scope>
    <source>
        <tissue evidence="4">Fruit stalk</tissue>
    </source>
</reference>
<name>A0A6P5XKF2_DURZI</name>
<keyword evidence="3" id="KW-1185">Reference proteome</keyword>
<organism evidence="3 4">
    <name type="scientific">Durio zibethinus</name>
    <name type="common">Durian</name>
    <dbReference type="NCBI Taxonomy" id="66656"/>
    <lineage>
        <taxon>Eukaryota</taxon>
        <taxon>Viridiplantae</taxon>
        <taxon>Streptophyta</taxon>
        <taxon>Embryophyta</taxon>
        <taxon>Tracheophyta</taxon>
        <taxon>Spermatophyta</taxon>
        <taxon>Magnoliopsida</taxon>
        <taxon>eudicotyledons</taxon>
        <taxon>Gunneridae</taxon>
        <taxon>Pentapetalae</taxon>
        <taxon>rosids</taxon>
        <taxon>malvids</taxon>
        <taxon>Malvales</taxon>
        <taxon>Malvaceae</taxon>
        <taxon>Helicteroideae</taxon>
        <taxon>Durio</taxon>
    </lineage>
</organism>
<accession>A0A6P5XKF2</accession>
<sequence length="325" mass="36323">MSYIYLMVLKVKKLRDNSKMSTSFLYSHGFKGMVILLGITLCYVLGEGDLGLARQKTLEGRKPNNPGRHAVKSIQSKDGDIIDCIDIYKQSALDHPALRNHIIQMAPSYNPTMEEIPTSDQSSRIVASQLWQKSGSCPKGTIPVRRTKNKGIPSNSEEGYSKKRPSYYDPVKLPNKKETPLFLQQKNHSKAILLTEGYNYAGVKGDIKVWNPLVESDDEYSTSRICLTSGPWYDFESVESGWAVNPSVYGDRQTRLFVYWTADSSKTTGCFDLTCPGFVQTSSEIALGAAIYPISVLGGLPYQITLFIFKVRKYGAQLSFLKLVV</sequence>
<dbReference type="InterPro" id="IPR025521">
    <property type="entry name" value="Neprosin_propep"/>
</dbReference>
<evidence type="ECO:0000256" key="1">
    <source>
        <dbReference type="SAM" id="MobiDB-lite"/>
    </source>
</evidence>
<dbReference type="PROSITE" id="PS52045">
    <property type="entry name" value="NEPROSIN_PEP_CD"/>
    <property type="match status" value="1"/>
</dbReference>